<dbReference type="GO" id="GO:0046872">
    <property type="term" value="F:metal ion binding"/>
    <property type="evidence" value="ECO:0007669"/>
    <property type="project" value="UniProtKB-KW"/>
</dbReference>
<dbReference type="FunFam" id="1.10.287.990:FF:000002">
    <property type="entry name" value="Superoxide dismutase"/>
    <property type="match status" value="1"/>
</dbReference>
<dbReference type="InterPro" id="IPR020579">
    <property type="entry name" value="Exonuc_VII_lsu_C"/>
</dbReference>
<dbReference type="GO" id="GO:0005737">
    <property type="term" value="C:cytoplasm"/>
    <property type="evidence" value="ECO:0007669"/>
    <property type="project" value="UniProtKB-SubCell"/>
</dbReference>
<keyword evidence="10" id="KW-0175">Coiled coil</keyword>
<dbReference type="GO" id="GO:0004784">
    <property type="term" value="F:superoxide dismutase activity"/>
    <property type="evidence" value="ECO:0007669"/>
    <property type="project" value="InterPro"/>
</dbReference>
<keyword evidence="5 9" id="KW-0378">Hydrolase</keyword>
<dbReference type="PROSITE" id="PS00088">
    <property type="entry name" value="SOD_MN"/>
    <property type="match status" value="1"/>
</dbReference>
<evidence type="ECO:0000256" key="3">
    <source>
        <dbReference type="ARBA" id="ARBA00022722"/>
    </source>
</evidence>
<evidence type="ECO:0000256" key="1">
    <source>
        <dbReference type="ARBA" id="ARBA00008714"/>
    </source>
</evidence>
<comment type="catalytic activity">
    <reaction evidence="9">
        <text>Exonucleolytic cleavage in either 5'- to 3'- or 3'- to 5'-direction to yield nucleoside 5'-phosphates.</text>
        <dbReference type="EC" id="3.1.11.6"/>
    </reaction>
</comment>
<dbReference type="EMBL" id="SLXD01000005">
    <property type="protein sequence ID" value="TCP03111.1"/>
    <property type="molecule type" value="Genomic_DNA"/>
</dbReference>
<dbReference type="SUPFAM" id="SSF54719">
    <property type="entry name" value="Fe,Mn superoxide dismutase (SOD), C-terminal domain"/>
    <property type="match status" value="1"/>
</dbReference>
<comment type="caution">
    <text evidence="15">The sequence shown here is derived from an EMBL/GenBank/DDBJ whole genome shotgun (WGS) entry which is preliminary data.</text>
</comment>
<dbReference type="GO" id="GO:0003676">
    <property type="term" value="F:nucleic acid binding"/>
    <property type="evidence" value="ECO:0007669"/>
    <property type="project" value="InterPro"/>
</dbReference>
<dbReference type="InterPro" id="IPR036314">
    <property type="entry name" value="SOD_C_sf"/>
</dbReference>
<dbReference type="InterPro" id="IPR019833">
    <property type="entry name" value="Mn/Fe_SOD_BS"/>
</dbReference>
<dbReference type="Gene3D" id="1.10.287.990">
    <property type="entry name" value="Fe,Mn superoxide dismutase (SOD) domain"/>
    <property type="match status" value="1"/>
</dbReference>
<keyword evidence="4" id="KW-0479">Metal-binding</keyword>
<dbReference type="InterPro" id="IPR001189">
    <property type="entry name" value="Mn/Fe_SOD"/>
</dbReference>
<keyword evidence="3 9" id="KW-0540">Nuclease</keyword>
<gene>
    <name evidence="9" type="primary">xseA</name>
    <name evidence="15" type="ORF">EV684_105278</name>
</gene>
<evidence type="ECO:0000313" key="16">
    <source>
        <dbReference type="Proteomes" id="UP000295106"/>
    </source>
</evidence>
<comment type="function">
    <text evidence="9">Bidirectionally degrades single-stranded DNA into large acid-insoluble oligonucleotides, which are then degraded further into small acid-soluble oligonucleotides.</text>
</comment>
<keyword evidence="2 9" id="KW-0963">Cytoplasm</keyword>
<evidence type="ECO:0000259" key="12">
    <source>
        <dbReference type="Pfam" id="PF02601"/>
    </source>
</evidence>
<keyword evidence="7" id="KW-0560">Oxidoreductase</keyword>
<dbReference type="InterPro" id="IPR019832">
    <property type="entry name" value="Mn/Fe_SOD_C"/>
</dbReference>
<sequence>MAGLDAASGVALPRQAWSVAALLLATGDALAARFGAVAVRGEISGFTRAASGHCYFSLKDHDGQPALLRCAMFRRAAALMDFVPRDGLQVELRGRLGVYDARGELQLVVESLQRLGAGTLYEEFLRLKARLEAAGLFDAARKRPIAPHPQVVGVVTSAGAAALRDVLTALARRAPQVQVVVYPTPVQGGEAPAAIAAALRTAAERAEAQTLLLVRGGGSLEDLWAFNDERVVRAVAASPIPVVCGVGHETDVTLADLAADLRAPTPTAAAELAAPARTDLLEALDSRANALRRALRRQLDRHAQRLDTAALRLGRPAAGTAQQRQRLAALELRLQQALAPQLSQRAQRSMALGLRLRAAMSSRLERLRSGLELGGQRLAALDPARVLQRGYAWIETPAGRPVLQAAGLRPGDDLRAVWADGAASIRVFGVGRKGPASNLGDAYNPSQLSSTHRNDSMERTLPPLPYALDALAPHYSRETLEYHHGKHHNAYVVNLNNLQKGTEFEGLELEEVVRKSSGGIYNNAAQIWNHTFFWSCMKPEGGGEPSGALAAAIATKWGSYAAFKEAFVKSAVGNFGSGWTWLVKKADGSLDIVNMGAAGTPLTTGDTPLLTVDVWEHAYYIDYRNLRPKFVETFLDKLVNWSFAEANYAA</sequence>
<dbReference type="Pfam" id="PF02777">
    <property type="entry name" value="Sod_Fe_C"/>
    <property type="match status" value="1"/>
</dbReference>
<feature type="domain" description="Exonuclease VII large subunit C-terminal" evidence="12">
    <location>
        <begin position="136"/>
        <end position="424"/>
    </location>
</feature>
<proteinExistence type="inferred from homology"/>
<dbReference type="NCBIfam" id="TIGR00237">
    <property type="entry name" value="xseA"/>
    <property type="match status" value="1"/>
</dbReference>
<dbReference type="InterPro" id="IPR019831">
    <property type="entry name" value="Mn/Fe_SOD_N"/>
</dbReference>
<organism evidence="15 16">
    <name type="scientific">Rubrivivax gelatinosus</name>
    <name type="common">Rhodocyclus gelatinosus</name>
    <name type="synonym">Rhodopseudomonas gelatinosa</name>
    <dbReference type="NCBI Taxonomy" id="28068"/>
    <lineage>
        <taxon>Bacteria</taxon>
        <taxon>Pseudomonadati</taxon>
        <taxon>Pseudomonadota</taxon>
        <taxon>Betaproteobacteria</taxon>
        <taxon>Burkholderiales</taxon>
        <taxon>Sphaerotilaceae</taxon>
        <taxon>Rubrivivax</taxon>
    </lineage>
</organism>
<dbReference type="InterPro" id="IPR003753">
    <property type="entry name" value="Exonuc_VII_L"/>
</dbReference>
<dbReference type="InterPro" id="IPR036324">
    <property type="entry name" value="Mn/Fe_SOD_N_sf"/>
</dbReference>
<keyword evidence="6 9" id="KW-0269">Exonuclease</keyword>
<evidence type="ECO:0000259" key="13">
    <source>
        <dbReference type="Pfam" id="PF02777"/>
    </source>
</evidence>
<dbReference type="InterPro" id="IPR025824">
    <property type="entry name" value="OB-fold_nuc-bd_dom"/>
</dbReference>
<dbReference type="PANTHER" id="PTHR30008:SF0">
    <property type="entry name" value="EXODEOXYRIBONUCLEASE 7 LARGE SUBUNIT"/>
    <property type="match status" value="1"/>
</dbReference>
<name>A0A4R2MA54_RUBGE</name>
<comment type="subunit">
    <text evidence="9">Heterooligomer composed of large and small subunits.</text>
</comment>
<dbReference type="Proteomes" id="UP000295106">
    <property type="component" value="Unassembled WGS sequence"/>
</dbReference>
<evidence type="ECO:0000256" key="8">
    <source>
        <dbReference type="ARBA" id="ARBA00023004"/>
    </source>
</evidence>
<dbReference type="HAMAP" id="MF_00378">
    <property type="entry name" value="Exonuc_7_L"/>
    <property type="match status" value="1"/>
</dbReference>
<dbReference type="GO" id="GO:0008855">
    <property type="term" value="F:exodeoxyribonuclease VII activity"/>
    <property type="evidence" value="ECO:0007669"/>
    <property type="project" value="UniProtKB-UniRule"/>
</dbReference>
<dbReference type="GO" id="GO:0006308">
    <property type="term" value="P:DNA catabolic process"/>
    <property type="evidence" value="ECO:0007669"/>
    <property type="project" value="UniProtKB-UniRule"/>
</dbReference>
<accession>A0A4R2MA54</accession>
<protein>
    <recommendedName>
        <fullName evidence="9">Exodeoxyribonuclease 7 large subunit</fullName>
        <ecNumber evidence="9">3.1.11.6</ecNumber>
    </recommendedName>
    <alternativeName>
        <fullName evidence="9">Exodeoxyribonuclease VII large subunit</fullName>
        <shortName evidence="9">Exonuclease VII large subunit</shortName>
    </alternativeName>
</protein>
<dbReference type="GO" id="GO:0009318">
    <property type="term" value="C:exodeoxyribonuclease VII complex"/>
    <property type="evidence" value="ECO:0007669"/>
    <property type="project" value="UniProtKB-UniRule"/>
</dbReference>
<reference evidence="15 16" key="1">
    <citation type="submission" date="2019-03" db="EMBL/GenBank/DDBJ databases">
        <title>Genomic Encyclopedia of Type Strains, Phase IV (KMG-IV): sequencing the most valuable type-strain genomes for metagenomic binning, comparative biology and taxonomic classification.</title>
        <authorList>
            <person name="Goeker M."/>
        </authorList>
    </citation>
    <scope>NUCLEOTIDE SEQUENCE [LARGE SCALE GENOMIC DNA]</scope>
    <source>
        <strain evidence="15 16">DSM 1709</strain>
    </source>
</reference>
<dbReference type="AlphaFoldDB" id="A0A4R2MA54"/>
<evidence type="ECO:0000256" key="6">
    <source>
        <dbReference type="ARBA" id="ARBA00022839"/>
    </source>
</evidence>
<evidence type="ECO:0000256" key="5">
    <source>
        <dbReference type="ARBA" id="ARBA00022801"/>
    </source>
</evidence>
<comment type="similarity">
    <text evidence="1">Belongs to the iron/manganese superoxide dismutase family.</text>
</comment>
<comment type="subcellular location">
    <subcellularLocation>
        <location evidence="9">Cytoplasm</location>
    </subcellularLocation>
</comment>
<evidence type="ECO:0000256" key="10">
    <source>
        <dbReference type="SAM" id="Coils"/>
    </source>
</evidence>
<evidence type="ECO:0000259" key="14">
    <source>
        <dbReference type="Pfam" id="PF13742"/>
    </source>
</evidence>
<evidence type="ECO:0000256" key="9">
    <source>
        <dbReference type="HAMAP-Rule" id="MF_00378"/>
    </source>
</evidence>
<evidence type="ECO:0000259" key="11">
    <source>
        <dbReference type="Pfam" id="PF00081"/>
    </source>
</evidence>
<dbReference type="Pfam" id="PF00081">
    <property type="entry name" value="Sod_Fe_N"/>
    <property type="match status" value="1"/>
</dbReference>
<dbReference type="EC" id="3.1.11.6" evidence="9"/>
<dbReference type="Gene3D" id="3.55.40.20">
    <property type="entry name" value="Iron/manganese superoxide dismutase, C-terminal domain"/>
    <property type="match status" value="1"/>
</dbReference>
<keyword evidence="8" id="KW-0408">Iron</keyword>
<feature type="domain" description="Manganese/iron superoxide dismutase N-terminal" evidence="11">
    <location>
        <begin position="460"/>
        <end position="538"/>
    </location>
</feature>
<dbReference type="SUPFAM" id="SSF46609">
    <property type="entry name" value="Fe,Mn superoxide dismutase (SOD), N-terminal domain"/>
    <property type="match status" value="1"/>
</dbReference>
<evidence type="ECO:0000256" key="4">
    <source>
        <dbReference type="ARBA" id="ARBA00022723"/>
    </source>
</evidence>
<dbReference type="CDD" id="cd04489">
    <property type="entry name" value="ExoVII_LU_OBF"/>
    <property type="match status" value="1"/>
</dbReference>
<dbReference type="Pfam" id="PF13742">
    <property type="entry name" value="tRNA_anti_2"/>
    <property type="match status" value="1"/>
</dbReference>
<dbReference type="PRINTS" id="PR01703">
    <property type="entry name" value="MNSODISMTASE"/>
</dbReference>
<feature type="domain" description="Manganese/iron superoxide dismutase C-terminal" evidence="13">
    <location>
        <begin position="545"/>
        <end position="646"/>
    </location>
</feature>
<dbReference type="Pfam" id="PF02601">
    <property type="entry name" value="Exonuc_VII_L"/>
    <property type="match status" value="1"/>
</dbReference>
<feature type="domain" description="OB-fold nucleic acid binding" evidence="14">
    <location>
        <begin position="17"/>
        <end position="112"/>
    </location>
</feature>
<dbReference type="PANTHER" id="PTHR30008">
    <property type="entry name" value="EXODEOXYRIBONUCLEASE 7 LARGE SUBUNIT"/>
    <property type="match status" value="1"/>
</dbReference>
<evidence type="ECO:0000313" key="15">
    <source>
        <dbReference type="EMBL" id="TCP03111.1"/>
    </source>
</evidence>
<evidence type="ECO:0000256" key="7">
    <source>
        <dbReference type="ARBA" id="ARBA00023002"/>
    </source>
</evidence>
<comment type="similarity">
    <text evidence="9">Belongs to the XseA family.</text>
</comment>
<evidence type="ECO:0000256" key="2">
    <source>
        <dbReference type="ARBA" id="ARBA00022490"/>
    </source>
</evidence>
<feature type="coiled-coil region" evidence="10">
    <location>
        <begin position="281"/>
        <end position="312"/>
    </location>
</feature>